<evidence type="ECO:0000313" key="2">
    <source>
        <dbReference type="EMBL" id="MFB9232416.1"/>
    </source>
</evidence>
<keyword evidence="3" id="KW-1185">Reference proteome</keyword>
<feature type="domain" description="Histidine phosphotransferase ChpT C-terminal" evidence="1">
    <location>
        <begin position="77"/>
        <end position="189"/>
    </location>
</feature>
<proteinExistence type="predicted"/>
<name>A0ABV5JG23_9RHOB</name>
<protein>
    <submittedName>
        <fullName evidence="2">Histidine phosphotransferase family protein</fullName>
    </submittedName>
</protein>
<evidence type="ECO:0000313" key="3">
    <source>
        <dbReference type="Proteomes" id="UP001589683"/>
    </source>
</evidence>
<dbReference type="Gene3D" id="3.30.565.10">
    <property type="entry name" value="Histidine kinase-like ATPase, C-terminal domain"/>
    <property type="match status" value="1"/>
</dbReference>
<evidence type="ECO:0000259" key="1">
    <source>
        <dbReference type="Pfam" id="PF10090"/>
    </source>
</evidence>
<dbReference type="EMBL" id="JBHMEA010000039">
    <property type="protein sequence ID" value="MFB9232416.1"/>
    <property type="molecule type" value="Genomic_DNA"/>
</dbReference>
<gene>
    <name evidence="2" type="ORF">ACFFUT_11530</name>
</gene>
<reference evidence="2 3" key="1">
    <citation type="submission" date="2024-09" db="EMBL/GenBank/DDBJ databases">
        <authorList>
            <person name="Sun Q."/>
            <person name="Mori K."/>
        </authorList>
    </citation>
    <scope>NUCLEOTIDE SEQUENCE [LARGE SCALE GENOMIC DNA]</scope>
    <source>
        <strain evidence="2 3">CECT 8726</strain>
    </source>
</reference>
<sequence>MTDTTHDLAALIGSRICHDLISPLGAIGNGVELLSLAGKPSEEVALISESVASASARIRFFRVAYGASVQDQHIARNEFLSILQDYQKTSRVRIYCSASETLPRTIAKLILLLVQCFETAMPFRGTITISQDDKRWKVSGCAEKLRVNPDLWEILSATPGNGDIRPADVQFAIVPRVVLELGRTLTLKICDQCIDVIV</sequence>
<organism evidence="2 3">
    <name type="scientific">Pseudohalocynthiibacter aestuariivivens</name>
    <dbReference type="NCBI Taxonomy" id="1591409"/>
    <lineage>
        <taxon>Bacteria</taxon>
        <taxon>Pseudomonadati</taxon>
        <taxon>Pseudomonadota</taxon>
        <taxon>Alphaproteobacteria</taxon>
        <taxon>Rhodobacterales</taxon>
        <taxon>Paracoccaceae</taxon>
        <taxon>Pseudohalocynthiibacter</taxon>
    </lineage>
</organism>
<dbReference type="RefSeq" id="WP_213887949.1">
    <property type="nucleotide sequence ID" value="NZ_JAGFNU010000002.1"/>
</dbReference>
<dbReference type="InterPro" id="IPR036890">
    <property type="entry name" value="HATPase_C_sf"/>
</dbReference>
<dbReference type="Proteomes" id="UP001589683">
    <property type="component" value="Unassembled WGS sequence"/>
</dbReference>
<dbReference type="Pfam" id="PF10090">
    <property type="entry name" value="HPTransfase"/>
    <property type="match status" value="1"/>
</dbReference>
<dbReference type="InterPro" id="IPR018762">
    <property type="entry name" value="ChpT_C"/>
</dbReference>
<dbReference type="Gene3D" id="1.10.287.130">
    <property type="match status" value="1"/>
</dbReference>
<accession>A0ABV5JG23</accession>
<comment type="caution">
    <text evidence="2">The sequence shown here is derived from an EMBL/GenBank/DDBJ whole genome shotgun (WGS) entry which is preliminary data.</text>
</comment>